<evidence type="ECO:0000259" key="9">
    <source>
        <dbReference type="PROSITE" id="PS51935"/>
    </source>
</evidence>
<keyword evidence="11" id="KW-1185">Reference proteome</keyword>
<comment type="similarity">
    <text evidence="1">Belongs to the peptidase C40 family.</text>
</comment>
<dbReference type="InterPro" id="IPR036779">
    <property type="entry name" value="LysM_dom_sf"/>
</dbReference>
<evidence type="ECO:0000313" key="10">
    <source>
        <dbReference type="EMBL" id="MRH41279.1"/>
    </source>
</evidence>
<dbReference type="CDD" id="cd00118">
    <property type="entry name" value="LysM"/>
    <property type="match status" value="3"/>
</dbReference>
<evidence type="ECO:0000256" key="3">
    <source>
        <dbReference type="ARBA" id="ARBA00022729"/>
    </source>
</evidence>
<dbReference type="Pfam" id="PF00877">
    <property type="entry name" value="NLPC_P60"/>
    <property type="match status" value="1"/>
</dbReference>
<feature type="domain" description="LysM" evidence="8">
    <location>
        <begin position="79"/>
        <end position="122"/>
    </location>
</feature>
<dbReference type="InterPro" id="IPR051202">
    <property type="entry name" value="Peptidase_C40"/>
</dbReference>
<gene>
    <name evidence="10" type="ORF">GH741_01160</name>
</gene>
<evidence type="ECO:0000259" key="8">
    <source>
        <dbReference type="PROSITE" id="PS51782"/>
    </source>
</evidence>
<proteinExistence type="inferred from homology"/>
<keyword evidence="5" id="KW-0378">Hydrolase</keyword>
<feature type="domain" description="NlpC/P60" evidence="9">
    <location>
        <begin position="193"/>
        <end position="312"/>
    </location>
</feature>
<dbReference type="InterPro" id="IPR000064">
    <property type="entry name" value="NLP_P60_dom"/>
</dbReference>
<keyword evidence="4" id="KW-0677">Repeat</keyword>
<evidence type="ECO:0000256" key="1">
    <source>
        <dbReference type="ARBA" id="ARBA00007074"/>
    </source>
</evidence>
<dbReference type="InterPro" id="IPR018392">
    <property type="entry name" value="LysM"/>
</dbReference>
<dbReference type="PROSITE" id="PS51935">
    <property type="entry name" value="NLPC_P60"/>
    <property type="match status" value="1"/>
</dbReference>
<keyword evidence="6" id="KW-0788">Thiol protease</keyword>
<keyword evidence="2" id="KW-0645">Protease</keyword>
<dbReference type="EMBL" id="WJNG01000001">
    <property type="protein sequence ID" value="MRH41279.1"/>
    <property type="molecule type" value="Genomic_DNA"/>
</dbReference>
<feature type="domain" description="LysM" evidence="8">
    <location>
        <begin position="28"/>
        <end position="71"/>
    </location>
</feature>
<feature type="chain" id="PRO_5025383347" evidence="7">
    <location>
        <begin position="28"/>
        <end position="312"/>
    </location>
</feature>
<organism evidence="10 11">
    <name type="scientific">Aquibacillus halophilus</name>
    <dbReference type="NCBI Taxonomy" id="930132"/>
    <lineage>
        <taxon>Bacteria</taxon>
        <taxon>Bacillati</taxon>
        <taxon>Bacillota</taxon>
        <taxon>Bacilli</taxon>
        <taxon>Bacillales</taxon>
        <taxon>Bacillaceae</taxon>
        <taxon>Aquibacillus</taxon>
    </lineage>
</organism>
<evidence type="ECO:0000256" key="6">
    <source>
        <dbReference type="ARBA" id="ARBA00022807"/>
    </source>
</evidence>
<dbReference type="SUPFAM" id="SSF54106">
    <property type="entry name" value="LysM domain"/>
    <property type="match status" value="3"/>
</dbReference>
<dbReference type="GO" id="GO:0008234">
    <property type="term" value="F:cysteine-type peptidase activity"/>
    <property type="evidence" value="ECO:0007669"/>
    <property type="project" value="UniProtKB-KW"/>
</dbReference>
<dbReference type="PANTHER" id="PTHR47053">
    <property type="entry name" value="MUREIN DD-ENDOPEPTIDASE MEPH-RELATED"/>
    <property type="match status" value="1"/>
</dbReference>
<dbReference type="OrthoDB" id="9813368at2"/>
<evidence type="ECO:0000256" key="2">
    <source>
        <dbReference type="ARBA" id="ARBA00022670"/>
    </source>
</evidence>
<name>A0A6A8DBP4_9BACI</name>
<dbReference type="PROSITE" id="PS51782">
    <property type="entry name" value="LYSM"/>
    <property type="match status" value="3"/>
</dbReference>
<dbReference type="InterPro" id="IPR038765">
    <property type="entry name" value="Papain-like_cys_pep_sf"/>
</dbReference>
<evidence type="ECO:0000256" key="7">
    <source>
        <dbReference type="SAM" id="SignalP"/>
    </source>
</evidence>
<dbReference type="Proteomes" id="UP000799092">
    <property type="component" value="Unassembled WGS sequence"/>
</dbReference>
<dbReference type="GO" id="GO:0006508">
    <property type="term" value="P:proteolysis"/>
    <property type="evidence" value="ECO:0007669"/>
    <property type="project" value="UniProtKB-KW"/>
</dbReference>
<keyword evidence="3 7" id="KW-0732">Signal</keyword>
<dbReference type="RefSeq" id="WP_153734939.1">
    <property type="nucleotide sequence ID" value="NZ_WJNG01000001.1"/>
</dbReference>
<sequence>MKKTNKTLLTVVATLAIATGFSTKAEAASYTVQSGDSLWSIAQKHNTSVANLKSINNLSTNNIYINQRLETSRTATTGSYYTVKYGDSLWAIASKHGVSVANLKSWNNKSTNTLYVGETLAVSGSTTSQPVQKITAYKVSSGDSLFFIAKRYSVSVSNLKSWNSLSSNTIYAGQVLQMQEASQSAPAPVKQEASYAEKLVAEAKSHVGTPYLWAGTAPGGFDCSGFIYYVHNKVGETISRTSAANYYNQATKVSNPEVGDLVFFSDTYKPGISHMGIYVGNGEFVHASSSGVTVSKVNSSYWGKYFTGYGKF</sequence>
<dbReference type="Pfam" id="PF01476">
    <property type="entry name" value="LysM"/>
    <property type="match status" value="3"/>
</dbReference>
<dbReference type="Gene3D" id="3.10.350.10">
    <property type="entry name" value="LysM domain"/>
    <property type="match status" value="3"/>
</dbReference>
<feature type="signal peptide" evidence="7">
    <location>
        <begin position="1"/>
        <end position="27"/>
    </location>
</feature>
<evidence type="ECO:0000256" key="4">
    <source>
        <dbReference type="ARBA" id="ARBA00022737"/>
    </source>
</evidence>
<dbReference type="SMART" id="SM00257">
    <property type="entry name" value="LysM"/>
    <property type="match status" value="3"/>
</dbReference>
<evidence type="ECO:0000313" key="11">
    <source>
        <dbReference type="Proteomes" id="UP000799092"/>
    </source>
</evidence>
<dbReference type="PANTHER" id="PTHR47053:SF1">
    <property type="entry name" value="MUREIN DD-ENDOPEPTIDASE MEPH-RELATED"/>
    <property type="match status" value="1"/>
</dbReference>
<evidence type="ECO:0000256" key="5">
    <source>
        <dbReference type="ARBA" id="ARBA00022801"/>
    </source>
</evidence>
<dbReference type="SUPFAM" id="SSF54001">
    <property type="entry name" value="Cysteine proteinases"/>
    <property type="match status" value="1"/>
</dbReference>
<protein>
    <submittedName>
        <fullName evidence="10">LysM peptidoglycan-binding domain-containing protein</fullName>
    </submittedName>
</protein>
<dbReference type="Gene3D" id="3.90.1720.10">
    <property type="entry name" value="endopeptidase domain like (from Nostoc punctiforme)"/>
    <property type="match status" value="1"/>
</dbReference>
<feature type="domain" description="LysM" evidence="8">
    <location>
        <begin position="135"/>
        <end position="178"/>
    </location>
</feature>
<comment type="caution">
    <text evidence="10">The sequence shown here is derived from an EMBL/GenBank/DDBJ whole genome shotgun (WGS) entry which is preliminary data.</text>
</comment>
<dbReference type="AlphaFoldDB" id="A0A6A8DBP4"/>
<reference evidence="10" key="1">
    <citation type="submission" date="2019-11" db="EMBL/GenBank/DDBJ databases">
        <authorList>
            <person name="Li J."/>
        </authorList>
    </citation>
    <scope>NUCLEOTIDE SEQUENCE</scope>
    <source>
        <strain evidence="10">B6B</strain>
    </source>
</reference>
<accession>A0A6A8DBP4</accession>